<gene>
    <name evidence="1" type="ORF">A6P07_19590</name>
</gene>
<name>A0A1C2HVE7_ACITH</name>
<proteinExistence type="predicted"/>
<sequence length="195" mass="21536">MRMGNIIVSGVSGAMLCPTMGYRRGTPPFHIWTLLLSKSVHYLISFYDILGDLSWSDLMDRSSGGFPPGADGADPQGYYRRGRRAIGQQRSIAHPHGDAKAQKDRRADSVISGWKGCTLRDSEKHLLQETGLFALGESVRMRGYSVRSEPCYPPAHYVCRVITSRNGVNPLDPRHPRLLRPPVAGSAMMATEVLP</sequence>
<dbReference type="Proteomes" id="UP000094893">
    <property type="component" value="Unassembled WGS sequence"/>
</dbReference>
<dbReference type="STRING" id="930.GCA_002079865_02050"/>
<accession>A0A1C2HVE7</accession>
<organism evidence="1 2">
    <name type="scientific">Acidithiobacillus thiooxidans</name>
    <name type="common">Thiobacillus thiooxidans</name>
    <dbReference type="NCBI Taxonomy" id="930"/>
    <lineage>
        <taxon>Bacteria</taxon>
        <taxon>Pseudomonadati</taxon>
        <taxon>Pseudomonadota</taxon>
        <taxon>Acidithiobacillia</taxon>
        <taxon>Acidithiobacillales</taxon>
        <taxon>Acidithiobacillaceae</taxon>
        <taxon>Acidithiobacillus</taxon>
    </lineage>
</organism>
<evidence type="ECO:0000313" key="1">
    <source>
        <dbReference type="EMBL" id="OCX67657.1"/>
    </source>
</evidence>
<comment type="caution">
    <text evidence="1">The sequence shown here is derived from an EMBL/GenBank/DDBJ whole genome shotgun (WGS) entry which is preliminary data.</text>
</comment>
<dbReference type="EMBL" id="LWSA01000342">
    <property type="protein sequence ID" value="OCX67657.1"/>
    <property type="molecule type" value="Genomic_DNA"/>
</dbReference>
<reference evidence="1 2" key="1">
    <citation type="journal article" date="2016" name="Int. J. Mol. Sci.">
        <title>Comparative genomics of the extreme acidophile Acidithiobacillus thiooxidans reveals intraspecific divergence and niche adaptation.</title>
        <authorList>
            <person name="Zhang X."/>
            <person name="Feng X."/>
            <person name="Tao J."/>
            <person name="Ma L."/>
            <person name="Xiao Y."/>
            <person name="Liang Y."/>
            <person name="Liu X."/>
            <person name="Yin H."/>
        </authorList>
    </citation>
    <scope>NUCLEOTIDE SEQUENCE [LARGE SCALE GENOMIC DNA]</scope>
    <source>
        <strain evidence="1 2">A02</strain>
    </source>
</reference>
<evidence type="ECO:0000313" key="2">
    <source>
        <dbReference type="Proteomes" id="UP000094893"/>
    </source>
</evidence>
<protein>
    <submittedName>
        <fullName evidence="1">Uncharacterized protein</fullName>
    </submittedName>
</protein>
<dbReference type="AlphaFoldDB" id="A0A1C2HVE7"/>